<evidence type="ECO:0000256" key="1">
    <source>
        <dbReference type="SAM" id="MobiDB-lite"/>
    </source>
</evidence>
<comment type="caution">
    <text evidence="2">The sequence shown here is derived from an EMBL/GenBank/DDBJ whole genome shotgun (WGS) entry which is preliminary data.</text>
</comment>
<protein>
    <submittedName>
        <fullName evidence="2">Uncharacterized protein</fullName>
    </submittedName>
</protein>
<dbReference type="EMBL" id="JBBPEH010000017">
    <property type="protein sequence ID" value="KAK7529238.1"/>
    <property type="molecule type" value="Genomic_DNA"/>
</dbReference>
<reference evidence="2 3" key="1">
    <citation type="submission" date="2024-04" db="EMBL/GenBank/DDBJ databases">
        <title>Phyllosticta paracitricarpa is synonymous to the EU quarantine fungus P. citricarpa based on phylogenomic analyses.</title>
        <authorList>
            <consortium name="Lawrence Berkeley National Laboratory"/>
            <person name="Van ingen-buijs V.A."/>
            <person name="Van westerhoven A.C."/>
            <person name="Haridas S."/>
            <person name="Skiadas P."/>
            <person name="Martin F."/>
            <person name="Groenewald J.Z."/>
            <person name="Crous P.W."/>
            <person name="Seidl M.F."/>
        </authorList>
    </citation>
    <scope>NUCLEOTIDE SEQUENCE [LARGE SCALE GENOMIC DNA]</scope>
    <source>
        <strain evidence="2 3">CPC 17464</strain>
    </source>
</reference>
<gene>
    <name evidence="2" type="ORF">J3D65DRAFT_176173</name>
</gene>
<sequence length="238" mass="26191">MPARMHGPDKHIRRRRDAANVSFRCLGCLGSLTTLSTHPCLLLFFFLSSFSFAAGRLSRPSGHRRARRRRPLRNQRALPSVRTHLGHPSTPATPPLRRPTGCGWTALLHDREFSTLRTGWVRAAVGMPGLPRRARCWEVLVLGPAVLGGRAHWAVVVAPLLAIVQAKTWPCGVSLRPALAVDSVMMMMMEVVVSGEWLRFCGWNGGPRGAERPDLTSHDSPLITQDVVFTAPPSKCDG</sequence>
<proteinExistence type="predicted"/>
<organism evidence="2 3">
    <name type="scientific">Phyllosticta citribraziliensis</name>
    <dbReference type="NCBI Taxonomy" id="989973"/>
    <lineage>
        <taxon>Eukaryota</taxon>
        <taxon>Fungi</taxon>
        <taxon>Dikarya</taxon>
        <taxon>Ascomycota</taxon>
        <taxon>Pezizomycotina</taxon>
        <taxon>Dothideomycetes</taxon>
        <taxon>Dothideomycetes incertae sedis</taxon>
        <taxon>Botryosphaeriales</taxon>
        <taxon>Phyllostictaceae</taxon>
        <taxon>Phyllosticta</taxon>
    </lineage>
</organism>
<accession>A0ABR1L1W7</accession>
<dbReference type="RefSeq" id="XP_066649818.1">
    <property type="nucleotide sequence ID" value="XM_066794301.1"/>
</dbReference>
<evidence type="ECO:0000313" key="2">
    <source>
        <dbReference type="EMBL" id="KAK7529238.1"/>
    </source>
</evidence>
<evidence type="ECO:0000313" key="3">
    <source>
        <dbReference type="Proteomes" id="UP001360953"/>
    </source>
</evidence>
<name>A0ABR1L1W7_9PEZI</name>
<dbReference type="Proteomes" id="UP001360953">
    <property type="component" value="Unassembled WGS sequence"/>
</dbReference>
<feature type="region of interest" description="Disordered" evidence="1">
    <location>
        <begin position="60"/>
        <end position="98"/>
    </location>
</feature>
<keyword evidence="3" id="KW-1185">Reference proteome</keyword>
<dbReference type="GeneID" id="92027207"/>
<feature type="compositionally biased region" description="Basic residues" evidence="1">
    <location>
        <begin position="61"/>
        <end position="73"/>
    </location>
</feature>